<dbReference type="Proteomes" id="UP000249016">
    <property type="component" value="Unassembled WGS sequence"/>
</dbReference>
<protein>
    <submittedName>
        <fullName evidence="1">Uncharacterized protein</fullName>
    </submittedName>
</protein>
<reference evidence="1 2" key="1">
    <citation type="submission" date="2018-06" db="EMBL/GenBank/DDBJ databases">
        <title>Spirosoma sp. HMF3257 Genome sequencing and assembly.</title>
        <authorList>
            <person name="Kang H."/>
            <person name="Cha I."/>
            <person name="Kim H."/>
            <person name="Kang J."/>
            <person name="Joh K."/>
        </authorList>
    </citation>
    <scope>NUCLEOTIDE SEQUENCE [LARGE SCALE GENOMIC DNA]</scope>
    <source>
        <strain evidence="1 2">HMF3257</strain>
    </source>
</reference>
<name>A0A327NG11_9BACT</name>
<evidence type="ECO:0000313" key="1">
    <source>
        <dbReference type="EMBL" id="RAI74097.1"/>
    </source>
</evidence>
<dbReference type="AlphaFoldDB" id="A0A327NG11"/>
<organism evidence="1 2">
    <name type="scientific">Spirosoma telluris</name>
    <dbReference type="NCBI Taxonomy" id="2183553"/>
    <lineage>
        <taxon>Bacteria</taxon>
        <taxon>Pseudomonadati</taxon>
        <taxon>Bacteroidota</taxon>
        <taxon>Cytophagia</taxon>
        <taxon>Cytophagales</taxon>
        <taxon>Cytophagaceae</taxon>
        <taxon>Spirosoma</taxon>
    </lineage>
</organism>
<sequence length="82" mass="8490">MLPEIRRPHVHCAAVVEARVVRQVNSQAGCPGKGRITARIDSGGTGVELGTGCAGEGRNGSGEVVVAGIVDCARFKQTVCSW</sequence>
<gene>
    <name evidence="1" type="ORF">HMF3257_06595</name>
</gene>
<keyword evidence="2" id="KW-1185">Reference proteome</keyword>
<accession>A0A327NG11</accession>
<dbReference type="EMBL" id="QLII01000001">
    <property type="protein sequence ID" value="RAI74097.1"/>
    <property type="molecule type" value="Genomic_DNA"/>
</dbReference>
<comment type="caution">
    <text evidence="1">The sequence shown here is derived from an EMBL/GenBank/DDBJ whole genome shotgun (WGS) entry which is preliminary data.</text>
</comment>
<evidence type="ECO:0000313" key="2">
    <source>
        <dbReference type="Proteomes" id="UP000249016"/>
    </source>
</evidence>
<proteinExistence type="predicted"/>